<feature type="domain" description="EamA" evidence="7">
    <location>
        <begin position="172"/>
        <end position="301"/>
    </location>
</feature>
<name>A0A0U1NNJ6_9RHOB</name>
<dbReference type="InterPro" id="IPR000620">
    <property type="entry name" value="EamA_dom"/>
</dbReference>
<feature type="transmembrane region" description="Helical" evidence="6">
    <location>
        <begin position="202"/>
        <end position="224"/>
    </location>
</feature>
<dbReference type="PANTHER" id="PTHR22911">
    <property type="entry name" value="ACYL-MALONYL CONDENSING ENZYME-RELATED"/>
    <property type="match status" value="1"/>
</dbReference>
<comment type="similarity">
    <text evidence="2">Belongs to the drug/metabolite transporter (DMT) superfamily. 10 TMS drug/metabolite exporter (DME) (TC 2.A.7.3) family.</text>
</comment>
<dbReference type="RefSeq" id="WP_082136688.1">
    <property type="nucleotide sequence ID" value="NZ_CVPC01000011.1"/>
</dbReference>
<feature type="transmembrane region" description="Helical" evidence="6">
    <location>
        <begin position="121"/>
        <end position="139"/>
    </location>
</feature>
<dbReference type="SUPFAM" id="SSF103481">
    <property type="entry name" value="Multidrug resistance efflux transporter EmrE"/>
    <property type="match status" value="2"/>
</dbReference>
<feature type="domain" description="EamA" evidence="7">
    <location>
        <begin position="26"/>
        <end position="162"/>
    </location>
</feature>
<protein>
    <submittedName>
        <fullName evidence="8">Carboxylate/amino acid/amine transporter</fullName>
    </submittedName>
</protein>
<comment type="subcellular location">
    <subcellularLocation>
        <location evidence="1">Membrane</location>
        <topology evidence="1">Multi-pass membrane protein</topology>
    </subcellularLocation>
</comment>
<dbReference type="EMBL" id="CVQV01000011">
    <property type="protein sequence ID" value="CRK76063.1"/>
    <property type="molecule type" value="Genomic_DNA"/>
</dbReference>
<dbReference type="GO" id="GO:0016020">
    <property type="term" value="C:membrane"/>
    <property type="evidence" value="ECO:0007669"/>
    <property type="project" value="UniProtKB-SubCell"/>
</dbReference>
<evidence type="ECO:0000256" key="4">
    <source>
        <dbReference type="ARBA" id="ARBA00022989"/>
    </source>
</evidence>
<proteinExistence type="inferred from homology"/>
<keyword evidence="9" id="KW-1185">Reference proteome</keyword>
<sequence>MTSNTSPSANQVIPPPLHEVNGSNLLAVVLMITATMFIAATTVLAKALGTTSLGAPLHPIQITHGRFVFAFLALCMTLPAFWRHLNTKPNIRLHIGRTSLGGSGVCLMFAAVAHIPLSDATAISFLNPVFGMALAALLLGEKVGPWRWSAAAIALTGAFILLRPGPDSFQPAALLALGAAFFLGVELIFIKRLSGREPMFQILLTNNFIGCIVASVAVIAFWQPPTVQQWIALAALGALMACAQTCFVNAMKRAEASFIVVFSYSTLVFATIYDLVIFDVMPDAISILGAITILTGALLLAWREGRAKL</sequence>
<dbReference type="AlphaFoldDB" id="A0A0U1NNJ6"/>
<dbReference type="PANTHER" id="PTHR22911:SF6">
    <property type="entry name" value="SOLUTE CARRIER FAMILY 35 MEMBER G1"/>
    <property type="match status" value="1"/>
</dbReference>
<keyword evidence="4 6" id="KW-1133">Transmembrane helix</keyword>
<feature type="transmembrane region" description="Helical" evidence="6">
    <location>
        <begin position="169"/>
        <end position="190"/>
    </location>
</feature>
<accession>A0A0U1NNJ6</accession>
<dbReference type="Pfam" id="PF00892">
    <property type="entry name" value="EamA"/>
    <property type="match status" value="2"/>
</dbReference>
<evidence type="ECO:0000256" key="1">
    <source>
        <dbReference type="ARBA" id="ARBA00004141"/>
    </source>
</evidence>
<feature type="transmembrane region" description="Helical" evidence="6">
    <location>
        <begin position="94"/>
        <end position="115"/>
    </location>
</feature>
<evidence type="ECO:0000256" key="3">
    <source>
        <dbReference type="ARBA" id="ARBA00022692"/>
    </source>
</evidence>
<dbReference type="STRING" id="282199.GCA_001049735_02119"/>
<evidence type="ECO:0000313" key="9">
    <source>
        <dbReference type="Proteomes" id="UP000048949"/>
    </source>
</evidence>
<evidence type="ECO:0000256" key="5">
    <source>
        <dbReference type="ARBA" id="ARBA00023136"/>
    </source>
</evidence>
<feature type="transmembrane region" description="Helical" evidence="6">
    <location>
        <begin position="284"/>
        <end position="302"/>
    </location>
</feature>
<reference evidence="8 9" key="1">
    <citation type="submission" date="2015-04" db="EMBL/GenBank/DDBJ databases">
        <authorList>
            <person name="Syromyatnikov M.Y."/>
            <person name="Popov V.N."/>
        </authorList>
    </citation>
    <scope>NUCLEOTIDE SEQUENCE [LARGE SCALE GENOMIC DNA]</scope>
    <source>
        <strain evidence="8 9">CECT 5292</strain>
    </source>
</reference>
<organism evidence="8 9">
    <name type="scientific">Nereida ignava</name>
    <dbReference type="NCBI Taxonomy" id="282199"/>
    <lineage>
        <taxon>Bacteria</taxon>
        <taxon>Pseudomonadati</taxon>
        <taxon>Pseudomonadota</taxon>
        <taxon>Alphaproteobacteria</taxon>
        <taxon>Rhodobacterales</taxon>
        <taxon>Roseobacteraceae</taxon>
        <taxon>Nereida</taxon>
    </lineage>
</organism>
<gene>
    <name evidence="8" type="ORF">NIG5292_02120</name>
</gene>
<evidence type="ECO:0000256" key="6">
    <source>
        <dbReference type="SAM" id="Phobius"/>
    </source>
</evidence>
<feature type="transmembrane region" description="Helical" evidence="6">
    <location>
        <begin position="258"/>
        <end position="278"/>
    </location>
</feature>
<feature type="transmembrane region" description="Helical" evidence="6">
    <location>
        <begin position="230"/>
        <end position="251"/>
    </location>
</feature>
<dbReference type="OrthoDB" id="9812899at2"/>
<feature type="transmembrane region" description="Helical" evidence="6">
    <location>
        <begin position="65"/>
        <end position="82"/>
    </location>
</feature>
<dbReference type="Proteomes" id="UP000048949">
    <property type="component" value="Unassembled WGS sequence"/>
</dbReference>
<keyword evidence="5 6" id="KW-0472">Membrane</keyword>
<dbReference type="InterPro" id="IPR037185">
    <property type="entry name" value="EmrE-like"/>
</dbReference>
<feature type="transmembrane region" description="Helical" evidence="6">
    <location>
        <begin position="146"/>
        <end position="163"/>
    </location>
</feature>
<evidence type="ECO:0000256" key="2">
    <source>
        <dbReference type="ARBA" id="ARBA00009853"/>
    </source>
</evidence>
<feature type="transmembrane region" description="Helical" evidence="6">
    <location>
        <begin position="25"/>
        <end position="45"/>
    </location>
</feature>
<evidence type="ECO:0000259" key="7">
    <source>
        <dbReference type="Pfam" id="PF00892"/>
    </source>
</evidence>
<evidence type="ECO:0000313" key="8">
    <source>
        <dbReference type="EMBL" id="CRK76063.1"/>
    </source>
</evidence>
<keyword evidence="3 6" id="KW-0812">Transmembrane</keyword>